<accession>A0A6A4YZD3</accession>
<organism evidence="2 3">
    <name type="scientific">Aphanomyces astaci</name>
    <name type="common">Crayfish plague agent</name>
    <dbReference type="NCBI Taxonomy" id="112090"/>
    <lineage>
        <taxon>Eukaryota</taxon>
        <taxon>Sar</taxon>
        <taxon>Stramenopiles</taxon>
        <taxon>Oomycota</taxon>
        <taxon>Saprolegniomycetes</taxon>
        <taxon>Saprolegniales</taxon>
        <taxon>Verrucalvaceae</taxon>
        <taxon>Aphanomyces</taxon>
    </lineage>
</organism>
<dbReference type="SUPFAM" id="SSF56349">
    <property type="entry name" value="DNA breaking-rejoining enzymes"/>
    <property type="match status" value="1"/>
</dbReference>
<protein>
    <submittedName>
        <fullName evidence="2">Uncharacterized protein</fullName>
    </submittedName>
</protein>
<evidence type="ECO:0000313" key="2">
    <source>
        <dbReference type="EMBL" id="KAF0703159.1"/>
    </source>
</evidence>
<evidence type="ECO:0000256" key="1">
    <source>
        <dbReference type="ARBA" id="ARBA00023172"/>
    </source>
</evidence>
<dbReference type="GO" id="GO:0006310">
    <property type="term" value="P:DNA recombination"/>
    <property type="evidence" value="ECO:0007669"/>
    <property type="project" value="UniProtKB-KW"/>
</dbReference>
<dbReference type="VEuPathDB" id="FungiDB:H257_16517"/>
<dbReference type="EMBL" id="VJMI01020879">
    <property type="protein sequence ID" value="KAF0703159.1"/>
    <property type="molecule type" value="Genomic_DNA"/>
</dbReference>
<reference evidence="2 3" key="1">
    <citation type="submission" date="2019-06" db="EMBL/GenBank/DDBJ databases">
        <title>Genomics analysis of Aphanomyces spp. identifies a new class of oomycete effector associated with host adaptation.</title>
        <authorList>
            <person name="Gaulin E."/>
        </authorList>
    </citation>
    <scope>NUCLEOTIDE SEQUENCE [LARGE SCALE GENOMIC DNA]</scope>
    <source>
        <strain evidence="2 3">E</strain>
    </source>
</reference>
<gene>
    <name evidence="2" type="ORF">AaE_015516</name>
</gene>
<dbReference type="InterPro" id="IPR011010">
    <property type="entry name" value="DNA_brk_join_enz"/>
</dbReference>
<proteinExistence type="predicted"/>
<comment type="caution">
    <text evidence="2">The sequence shown here is derived from an EMBL/GenBank/DDBJ whole genome shotgun (WGS) entry which is preliminary data.</text>
</comment>
<dbReference type="Gene3D" id="1.10.443.10">
    <property type="entry name" value="Intergrase catalytic core"/>
    <property type="match status" value="1"/>
</dbReference>
<dbReference type="GO" id="GO:0003677">
    <property type="term" value="F:DNA binding"/>
    <property type="evidence" value="ECO:0007669"/>
    <property type="project" value="InterPro"/>
</dbReference>
<dbReference type="InterPro" id="IPR013762">
    <property type="entry name" value="Integrase-like_cat_sf"/>
</dbReference>
<dbReference type="AlphaFoldDB" id="A0A6A4YZD3"/>
<keyword evidence="1" id="KW-0233">DNA recombination</keyword>
<dbReference type="GO" id="GO:0015074">
    <property type="term" value="P:DNA integration"/>
    <property type="evidence" value="ECO:0007669"/>
    <property type="project" value="InterPro"/>
</dbReference>
<evidence type="ECO:0000313" key="3">
    <source>
        <dbReference type="Proteomes" id="UP000469452"/>
    </source>
</evidence>
<sequence length="393" mass="42388">MSSFASIAQFALDPTGVAIERVLDKFGSYLAFLDTKGGKQIARNTVMSYYRHAKLWLIELYQLSAAVSAKLLKMGSTLDRYCMKRNSGGFIKKAPACTKDHLRTLMVYQYSTAKNATDYQDAALLCLLWYLFGRASDLSSLQKANLTVSAAGVLIVRLMRMKTSDEQGLSLYYDEKFLGCPLTAMAAAVVMQSTPHAALLGNLPSVEAPVQAEAMSSIPLLDLLNQPLGAVVGVQPMDAAATMKVSVAALPGVHSHINRLLNRICQPAGVLADLTSHSFRRGGAQFANGSSELSPQWIFDRGSWNMTATNKAFAYVNTSNEDQKVARVLSGWPAGATVVAPSLEIFDAATKKELARMQAVLFASCIGCKTTSTTSTTKSSLCLWCTLHGPTLC</sequence>
<dbReference type="Proteomes" id="UP000469452">
    <property type="component" value="Unassembled WGS sequence"/>
</dbReference>
<name>A0A6A4YZD3_APHAT</name>